<proteinExistence type="inferred from homology"/>
<evidence type="ECO:0000256" key="2">
    <source>
        <dbReference type="ARBA" id="ARBA00011814"/>
    </source>
</evidence>
<dbReference type="InterPro" id="IPR023393">
    <property type="entry name" value="START-like_dom_sf"/>
</dbReference>
<protein>
    <submittedName>
        <fullName evidence="6">Dehydrase and lipid transport-domain-containing protein</fullName>
    </submittedName>
</protein>
<reference evidence="6" key="1">
    <citation type="submission" date="2023-06" db="EMBL/GenBank/DDBJ databases">
        <title>Genome-scale phylogeny and comparative genomics of the fungal order Sordariales.</title>
        <authorList>
            <consortium name="Lawrence Berkeley National Laboratory"/>
            <person name="Hensen N."/>
            <person name="Bonometti L."/>
            <person name="Westerberg I."/>
            <person name="Brannstrom I.O."/>
            <person name="Guillou S."/>
            <person name="Cros-Aarteil S."/>
            <person name="Calhoun S."/>
            <person name="Haridas S."/>
            <person name="Kuo A."/>
            <person name="Mondo S."/>
            <person name="Pangilinan J."/>
            <person name="Riley R."/>
            <person name="LaButti K."/>
            <person name="Andreopoulos B."/>
            <person name="Lipzen A."/>
            <person name="Chen C."/>
            <person name="Yanf M."/>
            <person name="Daum C."/>
            <person name="Ng V."/>
            <person name="Clum A."/>
            <person name="Steindorff A."/>
            <person name="Ohm R."/>
            <person name="Martin F."/>
            <person name="Silar P."/>
            <person name="Natvig D."/>
            <person name="Lalanne C."/>
            <person name="Gautier V."/>
            <person name="Ament-velasquez S.L."/>
            <person name="Kruys A."/>
            <person name="Hutchinson M.I."/>
            <person name="Powell A.J."/>
            <person name="Barry K."/>
            <person name="Miller A.N."/>
            <person name="Grigoriev I.V."/>
            <person name="Debuchy R."/>
            <person name="Gladieux P."/>
            <person name="Thoren M.H."/>
            <person name="Johannesson H."/>
        </authorList>
    </citation>
    <scope>NUCLEOTIDE SEQUENCE</scope>
    <source>
        <strain evidence="6">SMH3187-1</strain>
    </source>
</reference>
<dbReference type="SUPFAM" id="SSF55961">
    <property type="entry name" value="Bet v1-like"/>
    <property type="match status" value="1"/>
</dbReference>
<dbReference type="PANTHER" id="PTHR12901">
    <property type="entry name" value="SPERM PROTEIN HOMOLOG"/>
    <property type="match status" value="1"/>
</dbReference>
<dbReference type="Gene3D" id="3.30.530.20">
    <property type="match status" value="1"/>
</dbReference>
<dbReference type="Proteomes" id="UP001172155">
    <property type="component" value="Unassembled WGS sequence"/>
</dbReference>
<dbReference type="EMBL" id="JAUKUD010000002">
    <property type="protein sequence ID" value="KAK0752258.1"/>
    <property type="molecule type" value="Genomic_DNA"/>
</dbReference>
<dbReference type="GO" id="GO:0045333">
    <property type="term" value="P:cellular respiration"/>
    <property type="evidence" value="ECO:0007669"/>
    <property type="project" value="InterPro"/>
</dbReference>
<feature type="domain" description="Coenzyme Q-binding protein COQ10 START" evidence="5">
    <location>
        <begin position="77"/>
        <end position="258"/>
    </location>
</feature>
<comment type="similarity">
    <text evidence="1">Belongs to the COQ10 family.</text>
</comment>
<dbReference type="PANTHER" id="PTHR12901:SF10">
    <property type="entry name" value="COENZYME Q-BINDING PROTEIN COQ10, MITOCHONDRIAL"/>
    <property type="match status" value="1"/>
</dbReference>
<dbReference type="GO" id="GO:0048039">
    <property type="term" value="F:ubiquinone binding"/>
    <property type="evidence" value="ECO:0007669"/>
    <property type="project" value="InterPro"/>
</dbReference>
<organism evidence="6 7">
    <name type="scientific">Schizothecium vesticola</name>
    <dbReference type="NCBI Taxonomy" id="314040"/>
    <lineage>
        <taxon>Eukaryota</taxon>
        <taxon>Fungi</taxon>
        <taxon>Dikarya</taxon>
        <taxon>Ascomycota</taxon>
        <taxon>Pezizomycotina</taxon>
        <taxon>Sordariomycetes</taxon>
        <taxon>Sordariomycetidae</taxon>
        <taxon>Sordariales</taxon>
        <taxon>Schizotheciaceae</taxon>
        <taxon>Schizothecium</taxon>
    </lineage>
</organism>
<dbReference type="AlphaFoldDB" id="A0AA40F6T7"/>
<feature type="region of interest" description="Disordered" evidence="4">
    <location>
        <begin position="1"/>
        <end position="72"/>
    </location>
</feature>
<comment type="caution">
    <text evidence="6">The sequence shown here is derived from an EMBL/GenBank/DDBJ whole genome shotgun (WGS) entry which is preliminary data.</text>
</comment>
<sequence length="273" mass="28919">MRSLHPPRATLLALRRPPRHAPLSTFSRQPHPQPRARPHPQPQLNPPKPRPLSFLASLLPNPPSPGSHQTLHAHRLLPYPPSLLHALIADVDSYYLFLPHCTASRVTRWITPPTTTPTPAPPAPPRLPFQADLTVGYGPLTQSYTSLVYSIPSSPGTPGGGGIVEAVSGAATTTIPPSTLHTWGYPSPAPLPPAHTGTGTGIFESLVTRWTVAPAPGRDDGWSEVTLTIRYRFANAALGAAVGQVAGGMVEEMVGAFEGRARGVLGEGMGGLH</sequence>
<evidence type="ECO:0000256" key="1">
    <source>
        <dbReference type="ARBA" id="ARBA00006885"/>
    </source>
</evidence>
<name>A0AA40F6T7_9PEZI</name>
<gene>
    <name evidence="6" type="ORF">B0T18DRAFT_404448</name>
</gene>
<dbReference type="Pfam" id="PF03364">
    <property type="entry name" value="Polyketide_cyc"/>
    <property type="match status" value="1"/>
</dbReference>
<evidence type="ECO:0000256" key="4">
    <source>
        <dbReference type="SAM" id="MobiDB-lite"/>
    </source>
</evidence>
<evidence type="ECO:0000256" key="3">
    <source>
        <dbReference type="ARBA" id="ARBA00024947"/>
    </source>
</evidence>
<dbReference type="GO" id="GO:0005739">
    <property type="term" value="C:mitochondrion"/>
    <property type="evidence" value="ECO:0007669"/>
    <property type="project" value="TreeGrafter"/>
</dbReference>
<keyword evidence="7" id="KW-1185">Reference proteome</keyword>
<dbReference type="InterPro" id="IPR005031">
    <property type="entry name" value="COQ10_START"/>
</dbReference>
<evidence type="ECO:0000313" key="7">
    <source>
        <dbReference type="Proteomes" id="UP001172155"/>
    </source>
</evidence>
<evidence type="ECO:0000313" key="6">
    <source>
        <dbReference type="EMBL" id="KAK0752258.1"/>
    </source>
</evidence>
<feature type="non-terminal residue" evidence="6">
    <location>
        <position position="273"/>
    </location>
</feature>
<evidence type="ECO:0000259" key="5">
    <source>
        <dbReference type="Pfam" id="PF03364"/>
    </source>
</evidence>
<comment type="subunit">
    <text evidence="2">Interacts with coenzyme Q.</text>
</comment>
<accession>A0AA40F6T7</accession>
<feature type="compositionally biased region" description="Low complexity" evidence="4">
    <location>
        <begin position="1"/>
        <end position="15"/>
    </location>
</feature>
<dbReference type="CDD" id="cd07813">
    <property type="entry name" value="COQ10p_like"/>
    <property type="match status" value="1"/>
</dbReference>
<feature type="compositionally biased region" description="Pro residues" evidence="4">
    <location>
        <begin position="31"/>
        <end position="50"/>
    </location>
</feature>
<comment type="function">
    <text evidence="3">Required for the function of coenzyme Q in the respiratory chain. May serve as a chaperone or may be involved in the transport of Q6 from its site of synthesis to the catalytic sites of the respiratory complexes.</text>
</comment>
<dbReference type="InterPro" id="IPR044996">
    <property type="entry name" value="COQ10-like"/>
</dbReference>